<dbReference type="Pfam" id="PF08241">
    <property type="entry name" value="Methyltransf_11"/>
    <property type="match status" value="1"/>
</dbReference>
<gene>
    <name evidence="2" type="ORF">GCM10011511_03030</name>
</gene>
<evidence type="ECO:0000313" key="2">
    <source>
        <dbReference type="EMBL" id="GGA83365.1"/>
    </source>
</evidence>
<dbReference type="CDD" id="cd02440">
    <property type="entry name" value="AdoMet_MTases"/>
    <property type="match status" value="1"/>
</dbReference>
<name>A0A8J2XQ56_9BACT</name>
<evidence type="ECO:0000313" key="3">
    <source>
        <dbReference type="Proteomes" id="UP000607559"/>
    </source>
</evidence>
<evidence type="ECO:0000259" key="1">
    <source>
        <dbReference type="Pfam" id="PF08241"/>
    </source>
</evidence>
<dbReference type="SUPFAM" id="SSF53335">
    <property type="entry name" value="S-adenosyl-L-methionine-dependent methyltransferases"/>
    <property type="match status" value="1"/>
</dbReference>
<comment type="caution">
    <text evidence="2">The sequence shown here is derived from an EMBL/GenBank/DDBJ whole genome shotgun (WGS) entry which is preliminary data.</text>
</comment>
<dbReference type="PANTHER" id="PTHR45180">
    <property type="entry name" value="OS01G0307686 PROTEIN"/>
    <property type="match status" value="1"/>
</dbReference>
<proteinExistence type="predicted"/>
<reference evidence="2" key="1">
    <citation type="journal article" date="2014" name="Int. J. Syst. Evol. Microbiol.">
        <title>Complete genome sequence of Corynebacterium casei LMG S-19264T (=DSM 44701T), isolated from a smear-ripened cheese.</title>
        <authorList>
            <consortium name="US DOE Joint Genome Institute (JGI-PGF)"/>
            <person name="Walter F."/>
            <person name="Albersmeier A."/>
            <person name="Kalinowski J."/>
            <person name="Ruckert C."/>
        </authorList>
    </citation>
    <scope>NUCLEOTIDE SEQUENCE</scope>
    <source>
        <strain evidence="2">CGMCC 1.15448</strain>
    </source>
</reference>
<dbReference type="AlphaFoldDB" id="A0A8J2XQ56"/>
<protein>
    <submittedName>
        <fullName evidence="2">SAM-dependent methyltransferase</fullName>
    </submittedName>
</protein>
<dbReference type="InterPro" id="IPR029063">
    <property type="entry name" value="SAM-dependent_MTases_sf"/>
</dbReference>
<organism evidence="2 3">
    <name type="scientific">Puia dinghuensis</name>
    <dbReference type="NCBI Taxonomy" id="1792502"/>
    <lineage>
        <taxon>Bacteria</taxon>
        <taxon>Pseudomonadati</taxon>
        <taxon>Bacteroidota</taxon>
        <taxon>Chitinophagia</taxon>
        <taxon>Chitinophagales</taxon>
        <taxon>Chitinophagaceae</taxon>
        <taxon>Puia</taxon>
    </lineage>
</organism>
<dbReference type="Proteomes" id="UP000607559">
    <property type="component" value="Unassembled WGS sequence"/>
</dbReference>
<dbReference type="GO" id="GO:0032259">
    <property type="term" value="P:methylation"/>
    <property type="evidence" value="ECO:0007669"/>
    <property type="project" value="UniProtKB-KW"/>
</dbReference>
<accession>A0A8J2XQ56</accession>
<keyword evidence="3" id="KW-1185">Reference proteome</keyword>
<reference evidence="2" key="2">
    <citation type="submission" date="2020-09" db="EMBL/GenBank/DDBJ databases">
        <authorList>
            <person name="Sun Q."/>
            <person name="Zhou Y."/>
        </authorList>
    </citation>
    <scope>NUCLEOTIDE SEQUENCE</scope>
    <source>
        <strain evidence="2">CGMCC 1.15448</strain>
    </source>
</reference>
<dbReference type="Gene3D" id="3.40.50.150">
    <property type="entry name" value="Vaccinia Virus protein VP39"/>
    <property type="match status" value="1"/>
</dbReference>
<feature type="domain" description="Methyltransferase type 11" evidence="1">
    <location>
        <begin position="48"/>
        <end position="135"/>
    </location>
</feature>
<keyword evidence="2" id="KW-0489">Methyltransferase</keyword>
<dbReference type="PANTHER" id="PTHR45180:SF1">
    <property type="entry name" value="OS01G0307686 PROTEIN"/>
    <property type="match status" value="1"/>
</dbReference>
<dbReference type="EMBL" id="BMJC01000001">
    <property type="protein sequence ID" value="GGA83365.1"/>
    <property type="molecule type" value="Genomic_DNA"/>
</dbReference>
<keyword evidence="2" id="KW-0808">Transferase</keyword>
<dbReference type="GO" id="GO:0008757">
    <property type="term" value="F:S-adenosylmethionine-dependent methyltransferase activity"/>
    <property type="evidence" value="ECO:0007669"/>
    <property type="project" value="InterPro"/>
</dbReference>
<dbReference type="InterPro" id="IPR013216">
    <property type="entry name" value="Methyltransf_11"/>
</dbReference>
<sequence length="259" mass="29459">MALMYETMVMKDNFSTGSDQYARFRPAYPPELFDYLLSLVPRRENAWDCGTGNGQVAFQLALAFGRVYATDISAAQLDNAIAHERIVYSVQPAEKTDFPAAHFDLITVAQAIHWFDFDAFYREVDRTMRPGGVLAVIGYDLIRLSPAVDAVLDGFYRDVVGPLWDKERKYVDEQYRTIPFPYADVPAPVFTNEVEWSFEHFIGYIGTWSAVKHYQKQRGHDPVELVYDALKMNWGAAVTKMGHFPILLRVARPGGEAKL</sequence>